<organism evidence="2 3">
    <name type="scientific">Kribbella jiaozuonensis</name>
    <dbReference type="NCBI Taxonomy" id="2575441"/>
    <lineage>
        <taxon>Bacteria</taxon>
        <taxon>Bacillati</taxon>
        <taxon>Actinomycetota</taxon>
        <taxon>Actinomycetes</taxon>
        <taxon>Propionibacteriales</taxon>
        <taxon>Kribbellaceae</taxon>
        <taxon>Kribbella</taxon>
    </lineage>
</organism>
<feature type="domain" description="N-acetyltransferase" evidence="1">
    <location>
        <begin position="18"/>
        <end position="155"/>
    </location>
</feature>
<name>A0A4U3LU07_9ACTN</name>
<dbReference type="InterPro" id="IPR000182">
    <property type="entry name" value="GNAT_dom"/>
</dbReference>
<reference evidence="2 3" key="1">
    <citation type="submission" date="2019-04" db="EMBL/GenBank/DDBJ databases">
        <title>Kribbella sp. NEAU-THZ 27 nov., a novel actinomycete isolated from soil.</title>
        <authorList>
            <person name="Duan L."/>
        </authorList>
    </citation>
    <scope>NUCLEOTIDE SEQUENCE [LARGE SCALE GENOMIC DNA]</scope>
    <source>
        <strain evidence="3">NEAU-THZ27</strain>
    </source>
</reference>
<dbReference type="Proteomes" id="UP000305836">
    <property type="component" value="Unassembled WGS sequence"/>
</dbReference>
<sequence>MILIRHPGAPQPTAVPGVVLRPPSVADTVELGHLYFASYDPGIAAESEQAALEDINLTFEGGYGVLSPTLSRLAWAGDQLVGALLTVERAPWPDTPDCPFIIELFTAPSHRRLGIARLLLNHCADATVALRVEDNNLPALTLYRSAGFRSVADGN</sequence>
<evidence type="ECO:0000259" key="1">
    <source>
        <dbReference type="PROSITE" id="PS51186"/>
    </source>
</evidence>
<dbReference type="Pfam" id="PF00583">
    <property type="entry name" value="Acetyltransf_1"/>
    <property type="match status" value="1"/>
</dbReference>
<dbReference type="GO" id="GO:0016747">
    <property type="term" value="F:acyltransferase activity, transferring groups other than amino-acyl groups"/>
    <property type="evidence" value="ECO:0007669"/>
    <property type="project" value="InterPro"/>
</dbReference>
<dbReference type="InterPro" id="IPR016181">
    <property type="entry name" value="Acyl_CoA_acyltransferase"/>
</dbReference>
<keyword evidence="3" id="KW-1185">Reference proteome</keyword>
<evidence type="ECO:0000313" key="3">
    <source>
        <dbReference type="Proteomes" id="UP000305836"/>
    </source>
</evidence>
<dbReference type="AlphaFoldDB" id="A0A4U3LU07"/>
<keyword evidence="2" id="KW-0808">Transferase</keyword>
<accession>A0A4U3LU07</accession>
<dbReference type="Gene3D" id="3.40.630.30">
    <property type="match status" value="1"/>
</dbReference>
<dbReference type="RefSeq" id="WP_137254251.1">
    <property type="nucleotide sequence ID" value="NZ_JBHSPQ010000001.1"/>
</dbReference>
<evidence type="ECO:0000313" key="2">
    <source>
        <dbReference type="EMBL" id="TKK79290.1"/>
    </source>
</evidence>
<dbReference type="PROSITE" id="PS51186">
    <property type="entry name" value="GNAT"/>
    <property type="match status" value="1"/>
</dbReference>
<dbReference type="OrthoDB" id="3252279at2"/>
<dbReference type="EMBL" id="SZPZ01000002">
    <property type="protein sequence ID" value="TKK79290.1"/>
    <property type="molecule type" value="Genomic_DNA"/>
</dbReference>
<protein>
    <submittedName>
        <fullName evidence="2">GNAT family N-acetyltransferase</fullName>
    </submittedName>
</protein>
<comment type="caution">
    <text evidence="2">The sequence shown here is derived from an EMBL/GenBank/DDBJ whole genome shotgun (WGS) entry which is preliminary data.</text>
</comment>
<proteinExistence type="predicted"/>
<dbReference type="SUPFAM" id="SSF55729">
    <property type="entry name" value="Acyl-CoA N-acyltransferases (Nat)"/>
    <property type="match status" value="1"/>
</dbReference>
<dbReference type="CDD" id="cd04301">
    <property type="entry name" value="NAT_SF"/>
    <property type="match status" value="1"/>
</dbReference>
<gene>
    <name evidence="2" type="ORF">FDA38_12780</name>
</gene>